<accession>A0A4S4G093</accession>
<gene>
    <name evidence="2" type="ORF">E6C70_05485</name>
</gene>
<dbReference type="PANTHER" id="PTHR43364:SF6">
    <property type="entry name" value="OXIDOREDUCTASE-RELATED"/>
    <property type="match status" value="1"/>
</dbReference>
<name>A0A4S4G093_9MICO</name>
<dbReference type="RefSeq" id="WP_136422973.1">
    <property type="nucleotide sequence ID" value="NZ_SSSN01000003.1"/>
</dbReference>
<feature type="domain" description="NADP-dependent oxidoreductase" evidence="1">
    <location>
        <begin position="60"/>
        <end position="348"/>
    </location>
</feature>
<reference evidence="2 3" key="1">
    <citation type="submission" date="2019-04" db="EMBL/GenBank/DDBJ databases">
        <authorList>
            <person name="Jiang L."/>
        </authorList>
    </citation>
    <scope>NUCLEOTIDE SEQUENCE [LARGE SCALE GENOMIC DNA]</scope>
    <source>
        <strain evidence="2 3">YIM 131861</strain>
    </source>
</reference>
<dbReference type="Proteomes" id="UP000307380">
    <property type="component" value="Unassembled WGS sequence"/>
</dbReference>
<sequence length="350" mass="37359">MTQSAEAPQAQLPADLTVPELLIPTPEPVPSLFSGPVGIYPVVAPARRRIPDTDLWVYPVALGAQRFGRTVETRTAVDMLDRYREAGGNLIDSVDAVVARPSEQLVGAWLKARGCRDDMLLATTVGGGTDFPGIAPANIRAGVDASLRRLGVERIDLLFLRESPDAPVELEESLGAIDALVRAGKVNEIGAAGFSAERLFQARVLAANGLPFFRAVQTPYNLVERLGYESSISLVAAAQGMAVFPSSPLAHGTLAGSPRANDSFPEDSRPGRVTNQLNRRAHRIFVVLDRIAGEYGVSAPTVALAWLLTKRGVVAPVTGARSIMELHSIMGAPRVTLTRADMLDLDRASV</sequence>
<dbReference type="GO" id="GO:0005829">
    <property type="term" value="C:cytosol"/>
    <property type="evidence" value="ECO:0007669"/>
    <property type="project" value="TreeGrafter"/>
</dbReference>
<proteinExistence type="predicted"/>
<dbReference type="EMBL" id="SSSN01000003">
    <property type="protein sequence ID" value="THG35496.1"/>
    <property type="molecule type" value="Genomic_DNA"/>
</dbReference>
<dbReference type="Gene3D" id="3.20.20.100">
    <property type="entry name" value="NADP-dependent oxidoreductase domain"/>
    <property type="match status" value="1"/>
</dbReference>
<dbReference type="InterPro" id="IPR036812">
    <property type="entry name" value="NAD(P)_OxRdtase_dom_sf"/>
</dbReference>
<protein>
    <submittedName>
        <fullName evidence="2">Aldo/keto reductase</fullName>
    </submittedName>
</protein>
<dbReference type="InterPro" id="IPR050523">
    <property type="entry name" value="AKR_Detox_Biosynth"/>
</dbReference>
<dbReference type="SUPFAM" id="SSF51430">
    <property type="entry name" value="NAD(P)-linked oxidoreductase"/>
    <property type="match status" value="1"/>
</dbReference>
<organism evidence="2 3">
    <name type="scientific">Orlajensenia flava</name>
    <dbReference type="NCBI Taxonomy" id="2565934"/>
    <lineage>
        <taxon>Bacteria</taxon>
        <taxon>Bacillati</taxon>
        <taxon>Actinomycetota</taxon>
        <taxon>Actinomycetes</taxon>
        <taxon>Micrococcales</taxon>
        <taxon>Microbacteriaceae</taxon>
        <taxon>Orlajensenia</taxon>
    </lineage>
</organism>
<dbReference type="Pfam" id="PF00248">
    <property type="entry name" value="Aldo_ket_red"/>
    <property type="match status" value="1"/>
</dbReference>
<evidence type="ECO:0000259" key="1">
    <source>
        <dbReference type="Pfam" id="PF00248"/>
    </source>
</evidence>
<comment type="caution">
    <text evidence="2">The sequence shown here is derived from an EMBL/GenBank/DDBJ whole genome shotgun (WGS) entry which is preliminary data.</text>
</comment>
<dbReference type="PANTHER" id="PTHR43364">
    <property type="entry name" value="NADH-SPECIFIC METHYLGLYOXAL REDUCTASE-RELATED"/>
    <property type="match status" value="1"/>
</dbReference>
<evidence type="ECO:0000313" key="3">
    <source>
        <dbReference type="Proteomes" id="UP000307380"/>
    </source>
</evidence>
<keyword evidence="3" id="KW-1185">Reference proteome</keyword>
<dbReference type="InterPro" id="IPR023210">
    <property type="entry name" value="NADP_OxRdtase_dom"/>
</dbReference>
<dbReference type="OrthoDB" id="9768793at2"/>
<evidence type="ECO:0000313" key="2">
    <source>
        <dbReference type="EMBL" id="THG35496.1"/>
    </source>
</evidence>
<dbReference type="AlphaFoldDB" id="A0A4S4G093"/>